<feature type="region of interest" description="Disordered" evidence="8">
    <location>
        <begin position="1132"/>
        <end position="1266"/>
    </location>
</feature>
<evidence type="ECO:0000256" key="5">
    <source>
        <dbReference type="ARBA" id="ARBA00022824"/>
    </source>
</evidence>
<feature type="compositionally biased region" description="Basic and acidic residues" evidence="8">
    <location>
        <begin position="1349"/>
        <end position="1368"/>
    </location>
</feature>
<evidence type="ECO:0000313" key="11">
    <source>
        <dbReference type="EMBL" id="KPV76007.1"/>
    </source>
</evidence>
<keyword evidence="4" id="KW-0677">Repeat</keyword>
<evidence type="ECO:0000256" key="7">
    <source>
        <dbReference type="ARBA" id="ARBA00023136"/>
    </source>
</evidence>
<feature type="transmembrane region" description="Helical" evidence="9">
    <location>
        <begin position="23"/>
        <end position="46"/>
    </location>
</feature>
<keyword evidence="3" id="KW-0853">WD repeat</keyword>
<dbReference type="GO" id="GO:0032933">
    <property type="term" value="P:SREBP signaling pathway"/>
    <property type="evidence" value="ECO:0007669"/>
    <property type="project" value="InterPro"/>
</dbReference>
<comment type="subcellular location">
    <subcellularLocation>
        <location evidence="1">Endoplasmic reticulum</location>
    </subcellularLocation>
    <subcellularLocation>
        <location evidence="2">Golgi apparatus membrane</location>
    </subcellularLocation>
</comment>
<dbReference type="EMBL" id="KQ474077">
    <property type="protein sequence ID" value="KPV76007.1"/>
    <property type="molecule type" value="Genomic_DNA"/>
</dbReference>
<evidence type="ECO:0000256" key="1">
    <source>
        <dbReference type="ARBA" id="ARBA00004240"/>
    </source>
</evidence>
<evidence type="ECO:0000256" key="6">
    <source>
        <dbReference type="ARBA" id="ARBA00023034"/>
    </source>
</evidence>
<evidence type="ECO:0000313" key="12">
    <source>
        <dbReference type="Proteomes" id="UP000053890"/>
    </source>
</evidence>
<feature type="transmembrane region" description="Helical" evidence="9">
    <location>
        <begin position="456"/>
        <end position="477"/>
    </location>
</feature>
<dbReference type="InterPro" id="IPR000731">
    <property type="entry name" value="SSD"/>
</dbReference>
<feature type="transmembrane region" description="Helical" evidence="9">
    <location>
        <begin position="412"/>
        <end position="436"/>
    </location>
</feature>
<keyword evidence="9" id="KW-1133">Transmembrane helix</keyword>
<evidence type="ECO:0000256" key="8">
    <source>
        <dbReference type="SAM" id="MobiDB-lite"/>
    </source>
</evidence>
<feature type="domain" description="SSD" evidence="10">
    <location>
        <begin position="353"/>
        <end position="511"/>
    </location>
</feature>
<keyword evidence="9" id="KW-0812">Transmembrane</keyword>
<keyword evidence="6" id="KW-0333">Golgi apparatus</keyword>
<dbReference type="OrthoDB" id="6510177at2759"/>
<accession>A0A194S5Z5</accession>
<feature type="transmembrane region" description="Helical" evidence="9">
    <location>
        <begin position="53"/>
        <end position="72"/>
    </location>
</feature>
<evidence type="ECO:0000256" key="4">
    <source>
        <dbReference type="ARBA" id="ARBA00022737"/>
    </source>
</evidence>
<dbReference type="OMA" id="THQIRLI"/>
<proteinExistence type="predicted"/>
<feature type="compositionally biased region" description="Polar residues" evidence="8">
    <location>
        <begin position="1153"/>
        <end position="1163"/>
    </location>
</feature>
<evidence type="ECO:0000259" key="10">
    <source>
        <dbReference type="PROSITE" id="PS50156"/>
    </source>
</evidence>
<feature type="region of interest" description="Disordered" evidence="8">
    <location>
        <begin position="740"/>
        <end position="764"/>
    </location>
</feature>
<dbReference type="Proteomes" id="UP000053890">
    <property type="component" value="Unassembled WGS sequence"/>
</dbReference>
<feature type="transmembrane region" description="Helical" evidence="9">
    <location>
        <begin position="489"/>
        <end position="511"/>
    </location>
</feature>
<name>A0A194S5Z5_RHOGW</name>
<keyword evidence="7 9" id="KW-0472">Membrane</keyword>
<dbReference type="GO" id="GO:0032936">
    <property type="term" value="C:SREBP-SCAP complex"/>
    <property type="evidence" value="ECO:0007669"/>
    <property type="project" value="TreeGrafter"/>
</dbReference>
<reference evidence="11 12" key="1">
    <citation type="journal article" date="2015" name="Front. Microbiol.">
        <title>Genome sequence of the plant growth promoting endophytic yeast Rhodotorula graminis WP1.</title>
        <authorList>
            <person name="Firrincieli A."/>
            <person name="Otillar R."/>
            <person name="Salamov A."/>
            <person name="Schmutz J."/>
            <person name="Khan Z."/>
            <person name="Redman R.S."/>
            <person name="Fleck N.D."/>
            <person name="Lindquist E."/>
            <person name="Grigoriev I.V."/>
            <person name="Doty S.L."/>
        </authorList>
    </citation>
    <scope>NUCLEOTIDE SEQUENCE [LARGE SCALE GENOMIC DNA]</scope>
    <source>
        <strain evidence="11 12">WP1</strain>
    </source>
</reference>
<feature type="transmembrane region" description="Helical" evidence="9">
    <location>
        <begin position="571"/>
        <end position="588"/>
    </location>
</feature>
<dbReference type="GeneID" id="28977064"/>
<feature type="region of interest" description="Disordered" evidence="8">
    <location>
        <begin position="877"/>
        <end position="909"/>
    </location>
</feature>
<keyword evidence="5" id="KW-0256">Endoplasmic reticulum</keyword>
<dbReference type="PANTHER" id="PTHR46378">
    <property type="entry name" value="STEROL REGULATORY ELEMENT-BINDING PROTEIN CLEAVAGE-ACTIVATING PROTEIN"/>
    <property type="match status" value="1"/>
</dbReference>
<gene>
    <name evidence="11" type="ORF">RHOBADRAFT_53007</name>
</gene>
<dbReference type="RefSeq" id="XP_018272056.1">
    <property type="nucleotide sequence ID" value="XM_018416616.1"/>
</dbReference>
<dbReference type="GO" id="GO:0005789">
    <property type="term" value="C:endoplasmic reticulum membrane"/>
    <property type="evidence" value="ECO:0007669"/>
    <property type="project" value="InterPro"/>
</dbReference>
<organism evidence="11 12">
    <name type="scientific">Rhodotorula graminis (strain WP1)</name>
    <dbReference type="NCBI Taxonomy" id="578459"/>
    <lineage>
        <taxon>Eukaryota</taxon>
        <taxon>Fungi</taxon>
        <taxon>Dikarya</taxon>
        <taxon>Basidiomycota</taxon>
        <taxon>Pucciniomycotina</taxon>
        <taxon>Microbotryomycetes</taxon>
        <taxon>Sporidiobolales</taxon>
        <taxon>Sporidiobolaceae</taxon>
        <taxon>Rhodotorula</taxon>
    </lineage>
</organism>
<evidence type="ECO:0000256" key="9">
    <source>
        <dbReference type="SAM" id="Phobius"/>
    </source>
</evidence>
<dbReference type="Pfam" id="PF12349">
    <property type="entry name" value="Sterol-sensing"/>
    <property type="match status" value="1"/>
</dbReference>
<keyword evidence="12" id="KW-1185">Reference proteome</keyword>
<protein>
    <recommendedName>
        <fullName evidence="10">SSD domain-containing protein</fullName>
    </recommendedName>
</protein>
<dbReference type="GO" id="GO:0032934">
    <property type="term" value="F:sterol binding"/>
    <property type="evidence" value="ECO:0007669"/>
    <property type="project" value="InterPro"/>
</dbReference>
<feature type="compositionally biased region" description="Low complexity" evidence="8">
    <location>
        <begin position="1376"/>
        <end position="1407"/>
    </location>
</feature>
<dbReference type="GO" id="GO:0045540">
    <property type="term" value="P:regulation of cholesterol biosynthetic process"/>
    <property type="evidence" value="ECO:0007669"/>
    <property type="project" value="TreeGrafter"/>
</dbReference>
<dbReference type="PROSITE" id="PS50156">
    <property type="entry name" value="SSD"/>
    <property type="match status" value="1"/>
</dbReference>
<dbReference type="STRING" id="578459.A0A194S5Z5"/>
<feature type="transmembrane region" description="Helical" evidence="9">
    <location>
        <begin position="355"/>
        <end position="372"/>
    </location>
</feature>
<dbReference type="PANTHER" id="PTHR46378:SF1">
    <property type="entry name" value="STEROL REGULATORY ELEMENT-BINDING PROTEIN CLEAVAGE-ACTIVATING PROTEIN"/>
    <property type="match status" value="1"/>
</dbReference>
<sequence>MAIAARRLRTPRLAPARNHCRHAATYADSLAATLAHLLSAFGAFLATHQTLSLMSTALVICSLLSPAIILTFSPSGSIFDLSASAITRRGRGELVWELDGLRRQGLISTEEDVCWDRVRTYYDKTGREGGGRRIRVEQVLVPVVGVGATAHRGTITKGVLHRTMRVQHELERRLVDGQVEGNACLRVGGPSAGEERCAALSPVGWWADEQALLRDDDVHRTLSKVPLVEPTLARVGLPLTLSETFVGVGRDRHGTVKSAQQLVLTFFLDDGPFPQSPSLPSPTNLTRYEDSARDVAARAWRQAVHDVVDHRGWTSPVSVDPMGLTTSARAPTRHVLLKFLPHLTVAAHPRRLENVIYGVGYLLVTLYVWRYIGKLRAHSKMGLLVTGVVELTASGIMSVSICWLMGWDLGLVPWNLLAFLVLTSGLDNMILVLRAIASTDVNLPVPQRMSVGLRAVGVEMTVLLAVEEVMALGLLWWVEISVMREWIRFGAVVLVVDYFLELTFFSTVLSIDIQRLELADLLVQNPASQYQPVAPAETSSKSVTAASPASGSFRRSARSAWKVLRQRPAKTATVAFLWFINVILWAFYGSEHYLPAACSHTALSSDRPFLAPSLSPAVSRSLRLGRSAVDPASSSYLDVPADAGSAFWHLVNPGNATSVQVYLEPPVSVQFFTDDALAAPESLDLLSHTGTGAHESSLVTKAALVVLPIAVVMALLYLLLMYLLKDAELLQAHWGSEERLGGPERRRRQAQVKQQGPGAGVVRDEALATRHTGDVELVASGGDALVSWAALEATLQVRKGGASGAHDEPVTAFALDVASHVELVSLVALAVDPEARFVAAATSTGRVLVWPLERGASPLSFDAASTTTAPVVALVPETDAAPRSPARSLDEPSQGAPAPPTISISRSRTPEQLSPAAFYSLHRDGHVVRWDCGASLATVVVAAPSAEALDAPVKRWLVPAPSATAPGPHAPLLALALPGSRLQLVSLASESAGEVVFDETVADAQGAALTALALGSFAIGGGDGNGQAGLGPLQQVVAVGTSTGAVAFFTLASPSTRLGESIEVGSPVRQIRLVEAPHDQTCSTCGEALVDGFTALVSTRTTLRVLRIFIPPTPAALEPCACNSADVAAVGRSRSSSTGPTLALGGSPLASRTLGSSMSSALTASGGRRFSPRKKPLTPTRLTPFNLGDGSPLRPRLPPPAPSGDSVSSSSSGSPVQERTAPPLATPGTLAPPPLATSPQASPSLELGPVDAAPGPSSSPPPPMLPLRAAEVASAPLDERSGWDVLGSGRGAQVVGLRRRRLAEADGDALVVGGGGERGWEVWSLALGRVGASFDEGFERGSSPLGRVLEPRTPKRQEGRAVDAHEPLDEGGAAQSSRRTSLTLRRRLPSTLTPSSSSNPATATSRRVSAAPSIRFSPSTASSAPDLPFSHARPVTPALGGEALTVGLGNQLVVLKAVEEQQQDAGLNGFLGWS</sequence>
<dbReference type="InterPro" id="IPR053958">
    <property type="entry name" value="HMGCR/SNAP/NPC1-like_SSD"/>
</dbReference>
<feature type="compositionally biased region" description="Low complexity" evidence="8">
    <location>
        <begin position="1203"/>
        <end position="1229"/>
    </location>
</feature>
<feature type="transmembrane region" description="Helical" evidence="9">
    <location>
        <begin position="384"/>
        <end position="406"/>
    </location>
</feature>
<evidence type="ECO:0000256" key="2">
    <source>
        <dbReference type="ARBA" id="ARBA00004394"/>
    </source>
</evidence>
<evidence type="ECO:0000256" key="3">
    <source>
        <dbReference type="ARBA" id="ARBA00022574"/>
    </source>
</evidence>
<dbReference type="InterPro" id="IPR030225">
    <property type="entry name" value="SCAP"/>
</dbReference>
<feature type="transmembrane region" description="Helical" evidence="9">
    <location>
        <begin position="702"/>
        <end position="724"/>
    </location>
</feature>
<feature type="region of interest" description="Disordered" evidence="8">
    <location>
        <begin position="1337"/>
        <end position="1429"/>
    </location>
</feature>
<dbReference type="GO" id="GO:0000139">
    <property type="term" value="C:Golgi membrane"/>
    <property type="evidence" value="ECO:0007669"/>
    <property type="project" value="UniProtKB-SubCell"/>
</dbReference>